<dbReference type="Proteomes" id="UP000682403">
    <property type="component" value="Unassembled WGS sequence"/>
</dbReference>
<evidence type="ECO:0000313" key="2">
    <source>
        <dbReference type="Proteomes" id="UP000682403"/>
    </source>
</evidence>
<reference evidence="1 2" key="1">
    <citation type="submission" date="2021-04" db="EMBL/GenBank/DDBJ databases">
        <title>Metabacillus sp. strain KIGAM252 whole genome sequence.</title>
        <authorList>
            <person name="Seo M.-J."/>
            <person name="Cho E.-S."/>
            <person name="Hwang C.Y."/>
            <person name="Yoon D.J."/>
        </authorList>
    </citation>
    <scope>NUCLEOTIDE SEQUENCE [LARGE SCALE GENOMIC DNA]</scope>
    <source>
        <strain evidence="1 2">KIGAM252</strain>
    </source>
</reference>
<comment type="caution">
    <text evidence="1">The sequence shown here is derived from an EMBL/GenBank/DDBJ whole genome shotgun (WGS) entry which is preliminary data.</text>
</comment>
<keyword evidence="2" id="KW-1185">Reference proteome</keyword>
<proteinExistence type="predicted"/>
<organism evidence="1 2">
    <name type="scientific">Metabacillus flavus</name>
    <dbReference type="NCBI Taxonomy" id="2823519"/>
    <lineage>
        <taxon>Bacteria</taxon>
        <taxon>Bacillati</taxon>
        <taxon>Bacillota</taxon>
        <taxon>Bacilli</taxon>
        <taxon>Bacillales</taxon>
        <taxon>Bacillaceae</taxon>
        <taxon>Metabacillus</taxon>
    </lineage>
</organism>
<protein>
    <submittedName>
        <fullName evidence="1">FbpB family small basic protein</fullName>
    </submittedName>
</protein>
<name>A0ABS5LEU9_9BACI</name>
<sequence length="41" mass="5072">MRKIKKLSFEELVMENKKELLKDEAFLDKIEDKLEQRFTEK</sequence>
<dbReference type="EMBL" id="JAGVRK010000001">
    <property type="protein sequence ID" value="MBS2969113.1"/>
    <property type="molecule type" value="Genomic_DNA"/>
</dbReference>
<accession>A0ABS5LEU9</accession>
<dbReference type="RefSeq" id="WP_211558286.1">
    <property type="nucleotide sequence ID" value="NZ_JAGVRK010000001.1"/>
</dbReference>
<evidence type="ECO:0000313" key="1">
    <source>
        <dbReference type="EMBL" id="MBS2969113.1"/>
    </source>
</evidence>
<dbReference type="Pfam" id="PF13040">
    <property type="entry name" value="Fur_reg_FbpB"/>
    <property type="match status" value="1"/>
</dbReference>
<gene>
    <name evidence="1" type="ORF">J9317_10100</name>
</gene>
<dbReference type="InterPro" id="IPR025004">
    <property type="entry name" value="SenN/SenS"/>
</dbReference>